<feature type="transmembrane region" description="Helical" evidence="5">
    <location>
        <begin position="34"/>
        <end position="53"/>
    </location>
</feature>
<dbReference type="Gene3D" id="1.20.1530.20">
    <property type="match status" value="1"/>
</dbReference>
<dbReference type="InterPro" id="IPR051843">
    <property type="entry name" value="CPA1_transporter"/>
</dbReference>
<feature type="transmembrane region" description="Helical" evidence="5">
    <location>
        <begin position="227"/>
        <end position="243"/>
    </location>
</feature>
<feature type="transmembrane region" description="Helical" evidence="5">
    <location>
        <begin position="118"/>
        <end position="137"/>
    </location>
</feature>
<sequence>MLIKSLVIMVSLILIGILANYSGKLVEFIKLPSLIGMILLGMFIGPSFLNLVPQSTLNISPYIKDIALVTVLFIGGLGISINQMKQIGRPAVLLSVIPATLEGLTIAFLSMIFLNFTFVQGAILGFIIAAVSPAVLVPSMVDLIKRKVGQDKAIPQMLLVGASADDTVAITLFTTFLGIYMSSTNGQAISIANEIFSIPITIIISIFIGWFLAFFTQKLLKAIKINALRVILAFIICLLIRLVENTFHLKMFNSLLTIMIYGFFLRAFLDDLALKIQDGINIVWKYGKIYLFAFVGMAINPYLVGKFLWIGLAMLIISLTIRSIGVVISLIGTDLSFKEKIFCIIAYLPKATVQSAKAGIPLQMGVIGGEVMQAIAILSVLVTAPIGAIGIKISSSKLLNQGNDYQEIAV</sequence>
<feature type="domain" description="Cation/H+ exchanger transmembrane" evidence="6">
    <location>
        <begin position="18"/>
        <end position="392"/>
    </location>
</feature>
<dbReference type="RefSeq" id="WP_204571762.1">
    <property type="nucleotide sequence ID" value="NZ_JACJLL010000005.1"/>
</dbReference>
<name>A0ABS2FCL6_9CLOT</name>
<feature type="transmembrane region" description="Helical" evidence="5">
    <location>
        <begin position="6"/>
        <end position="22"/>
    </location>
</feature>
<dbReference type="PANTHER" id="PTHR31102:SF1">
    <property type="entry name" value="CATION_H+ EXCHANGER DOMAIN-CONTAINING PROTEIN"/>
    <property type="match status" value="1"/>
</dbReference>
<feature type="transmembrane region" description="Helical" evidence="5">
    <location>
        <begin position="286"/>
        <end position="303"/>
    </location>
</feature>
<reference evidence="7 8" key="1">
    <citation type="journal article" date="2021" name="Sci. Rep.">
        <title>The distribution of antibiotic resistance genes in chicken gut microbiota commensals.</title>
        <authorList>
            <person name="Juricova H."/>
            <person name="Matiasovicova J."/>
            <person name="Kubasova T."/>
            <person name="Cejkova D."/>
            <person name="Rychlik I."/>
        </authorList>
    </citation>
    <scope>NUCLEOTIDE SEQUENCE [LARGE SCALE GENOMIC DNA]</scope>
    <source>
        <strain evidence="7 8">An435</strain>
    </source>
</reference>
<keyword evidence="4 5" id="KW-0472">Membrane</keyword>
<evidence type="ECO:0000313" key="8">
    <source>
        <dbReference type="Proteomes" id="UP000767334"/>
    </source>
</evidence>
<evidence type="ECO:0000256" key="3">
    <source>
        <dbReference type="ARBA" id="ARBA00022989"/>
    </source>
</evidence>
<dbReference type="InterPro" id="IPR006153">
    <property type="entry name" value="Cation/H_exchanger_TM"/>
</dbReference>
<feature type="transmembrane region" description="Helical" evidence="5">
    <location>
        <begin position="255"/>
        <end position="274"/>
    </location>
</feature>
<keyword evidence="2 5" id="KW-0812">Transmembrane</keyword>
<protein>
    <submittedName>
        <fullName evidence="7">Cation:proton antiporter</fullName>
    </submittedName>
</protein>
<dbReference type="Proteomes" id="UP000767334">
    <property type="component" value="Unassembled WGS sequence"/>
</dbReference>
<evidence type="ECO:0000256" key="5">
    <source>
        <dbReference type="SAM" id="Phobius"/>
    </source>
</evidence>
<dbReference type="EMBL" id="JACJLL010000005">
    <property type="protein sequence ID" value="MBM6818046.1"/>
    <property type="molecule type" value="Genomic_DNA"/>
</dbReference>
<evidence type="ECO:0000259" key="6">
    <source>
        <dbReference type="Pfam" id="PF00999"/>
    </source>
</evidence>
<dbReference type="Pfam" id="PF00999">
    <property type="entry name" value="Na_H_Exchanger"/>
    <property type="match status" value="1"/>
</dbReference>
<organism evidence="7 8">
    <name type="scientific">Clostridium saudiense</name>
    <dbReference type="NCBI Taxonomy" id="1414720"/>
    <lineage>
        <taxon>Bacteria</taxon>
        <taxon>Bacillati</taxon>
        <taxon>Bacillota</taxon>
        <taxon>Clostridia</taxon>
        <taxon>Eubacteriales</taxon>
        <taxon>Clostridiaceae</taxon>
        <taxon>Clostridium</taxon>
    </lineage>
</organism>
<evidence type="ECO:0000256" key="2">
    <source>
        <dbReference type="ARBA" id="ARBA00022692"/>
    </source>
</evidence>
<keyword evidence="8" id="KW-1185">Reference proteome</keyword>
<dbReference type="PANTHER" id="PTHR31102">
    <property type="match status" value="1"/>
</dbReference>
<feature type="transmembrane region" description="Helical" evidence="5">
    <location>
        <begin position="195"/>
        <end position="215"/>
    </location>
</feature>
<feature type="transmembrane region" description="Helical" evidence="5">
    <location>
        <begin position="309"/>
        <end position="331"/>
    </location>
</feature>
<feature type="transmembrane region" description="Helical" evidence="5">
    <location>
        <begin position="158"/>
        <end position="183"/>
    </location>
</feature>
<evidence type="ECO:0000256" key="4">
    <source>
        <dbReference type="ARBA" id="ARBA00023136"/>
    </source>
</evidence>
<evidence type="ECO:0000256" key="1">
    <source>
        <dbReference type="ARBA" id="ARBA00004141"/>
    </source>
</evidence>
<comment type="caution">
    <text evidence="7">The sequence shown here is derived from an EMBL/GenBank/DDBJ whole genome shotgun (WGS) entry which is preliminary data.</text>
</comment>
<keyword evidence="3 5" id="KW-1133">Transmembrane helix</keyword>
<accession>A0ABS2FCL6</accession>
<comment type="subcellular location">
    <subcellularLocation>
        <location evidence="1">Membrane</location>
        <topology evidence="1">Multi-pass membrane protein</topology>
    </subcellularLocation>
</comment>
<feature type="transmembrane region" description="Helical" evidence="5">
    <location>
        <begin position="91"/>
        <end position="112"/>
    </location>
</feature>
<proteinExistence type="predicted"/>
<evidence type="ECO:0000313" key="7">
    <source>
        <dbReference type="EMBL" id="MBM6818046.1"/>
    </source>
</evidence>
<gene>
    <name evidence="7" type="ORF">H6A19_01620</name>
</gene>
<dbReference type="InterPro" id="IPR038770">
    <property type="entry name" value="Na+/solute_symporter_sf"/>
</dbReference>
<feature type="transmembrane region" description="Helical" evidence="5">
    <location>
        <begin position="59"/>
        <end position="79"/>
    </location>
</feature>